<reference evidence="1" key="1">
    <citation type="submission" date="2023-06" db="EMBL/GenBank/DDBJ databases">
        <title>Genome-scale phylogeny and comparative genomics of the fungal order Sordariales.</title>
        <authorList>
            <consortium name="Lawrence Berkeley National Laboratory"/>
            <person name="Hensen N."/>
            <person name="Bonometti L."/>
            <person name="Westerberg I."/>
            <person name="Brannstrom I.O."/>
            <person name="Guillou S."/>
            <person name="Cros-Aarteil S."/>
            <person name="Calhoun S."/>
            <person name="Haridas S."/>
            <person name="Kuo A."/>
            <person name="Mondo S."/>
            <person name="Pangilinan J."/>
            <person name="Riley R."/>
            <person name="Labutti K."/>
            <person name="Andreopoulos B."/>
            <person name="Lipzen A."/>
            <person name="Chen C."/>
            <person name="Yanf M."/>
            <person name="Daum C."/>
            <person name="Ng V."/>
            <person name="Clum A."/>
            <person name="Steindorff A."/>
            <person name="Ohm R."/>
            <person name="Martin F."/>
            <person name="Silar P."/>
            <person name="Natvig D."/>
            <person name="Lalanne C."/>
            <person name="Gautier V."/>
            <person name="Ament-Velasquez S.L."/>
            <person name="Kruys A."/>
            <person name="Hutchinson M.I."/>
            <person name="Powell A.J."/>
            <person name="Barry K."/>
            <person name="Miller A.N."/>
            <person name="Grigoriev I.V."/>
            <person name="Debuchy R."/>
            <person name="Gladieux P."/>
            <person name="Thoren M.H."/>
            <person name="Johannesson H."/>
        </authorList>
    </citation>
    <scope>NUCLEOTIDE SEQUENCE</scope>
    <source>
        <strain evidence="1">SMH4607-1</strain>
    </source>
</reference>
<evidence type="ECO:0000313" key="1">
    <source>
        <dbReference type="EMBL" id="KAK0719325.1"/>
    </source>
</evidence>
<protein>
    <recommendedName>
        <fullName evidence="3">F-box protein</fullName>
    </recommendedName>
</protein>
<comment type="caution">
    <text evidence="1">The sequence shown here is derived from an EMBL/GenBank/DDBJ whole genome shotgun (WGS) entry which is preliminary data.</text>
</comment>
<dbReference type="InterPro" id="IPR038883">
    <property type="entry name" value="AN11006-like"/>
</dbReference>
<name>A0AA40AP15_9PEZI</name>
<accession>A0AA40AP15</accession>
<organism evidence="1 2">
    <name type="scientific">Lasiosphaeris hirsuta</name>
    <dbReference type="NCBI Taxonomy" id="260670"/>
    <lineage>
        <taxon>Eukaryota</taxon>
        <taxon>Fungi</taxon>
        <taxon>Dikarya</taxon>
        <taxon>Ascomycota</taxon>
        <taxon>Pezizomycotina</taxon>
        <taxon>Sordariomycetes</taxon>
        <taxon>Sordariomycetidae</taxon>
        <taxon>Sordariales</taxon>
        <taxon>Lasiosphaeriaceae</taxon>
        <taxon>Lasiosphaeris</taxon>
    </lineage>
</organism>
<dbReference type="PANTHER" id="PTHR42085">
    <property type="entry name" value="F-BOX DOMAIN-CONTAINING PROTEIN"/>
    <property type="match status" value="1"/>
</dbReference>
<dbReference type="EMBL" id="JAUKUA010000003">
    <property type="protein sequence ID" value="KAK0719325.1"/>
    <property type="molecule type" value="Genomic_DNA"/>
</dbReference>
<evidence type="ECO:0008006" key="3">
    <source>
        <dbReference type="Google" id="ProtNLM"/>
    </source>
</evidence>
<dbReference type="Proteomes" id="UP001172102">
    <property type="component" value="Unassembled WGS sequence"/>
</dbReference>
<keyword evidence="2" id="KW-1185">Reference proteome</keyword>
<sequence>MQQPLPVVDSAPVSMSSMAVPPSFLRFPPEIRNRIYRLLLVRNGVIRARAIGAALSSQLLYTCRQVLSEAHPILYGENTWELVITSAHHPNRSPLYGLICLKRNSQEIPPGELGLLDSQFRLLRRFNILVQHWTMQDVDLIRHGARLALDILAKAPQVDYLCLRCS</sequence>
<evidence type="ECO:0000313" key="2">
    <source>
        <dbReference type="Proteomes" id="UP001172102"/>
    </source>
</evidence>
<dbReference type="AlphaFoldDB" id="A0AA40AP15"/>
<dbReference type="PANTHER" id="PTHR42085:SF4">
    <property type="entry name" value="F-BOX DOMAIN-CONTAINING PROTEIN"/>
    <property type="match status" value="1"/>
</dbReference>
<gene>
    <name evidence="1" type="ORF">B0H67DRAFT_551711</name>
</gene>
<proteinExistence type="predicted"/>